<comment type="subcellular location">
    <subcellularLocation>
        <location evidence="1">Cytoplasm</location>
    </subcellularLocation>
</comment>
<evidence type="ECO:0000256" key="3">
    <source>
        <dbReference type="ARBA" id="ARBA00008467"/>
    </source>
</evidence>
<evidence type="ECO:0000256" key="11">
    <source>
        <dbReference type="ARBA" id="ARBA00023160"/>
    </source>
</evidence>
<evidence type="ECO:0000256" key="9">
    <source>
        <dbReference type="ARBA" id="ARBA00022832"/>
    </source>
</evidence>
<keyword evidence="7" id="KW-0444">Lipid biosynthesis</keyword>
<evidence type="ECO:0000256" key="15">
    <source>
        <dbReference type="ARBA" id="ARBA00042143"/>
    </source>
</evidence>
<dbReference type="EC" id="2.3.1.41" evidence="5"/>
<keyword evidence="8 18" id="KW-0808">Transferase</keyword>
<dbReference type="PANTHER" id="PTHR11712">
    <property type="entry name" value="POLYKETIDE SYNTHASE-RELATED"/>
    <property type="match status" value="1"/>
</dbReference>
<comment type="catalytic activity">
    <reaction evidence="16">
        <text>(3Z)-decenoyl-[ACP] + malonyl-[ACP] + H(+) = 3-oxo-(5Z)-dodecenoyl-[ACP] + holo-[ACP] + CO2</text>
        <dbReference type="Rhea" id="RHEA:54940"/>
        <dbReference type="Rhea" id="RHEA-COMP:9623"/>
        <dbReference type="Rhea" id="RHEA-COMP:9685"/>
        <dbReference type="Rhea" id="RHEA-COMP:9927"/>
        <dbReference type="Rhea" id="RHEA-COMP:14042"/>
        <dbReference type="ChEBI" id="CHEBI:15378"/>
        <dbReference type="ChEBI" id="CHEBI:16526"/>
        <dbReference type="ChEBI" id="CHEBI:64479"/>
        <dbReference type="ChEBI" id="CHEBI:78449"/>
        <dbReference type="ChEBI" id="CHEBI:78798"/>
        <dbReference type="ChEBI" id="CHEBI:138410"/>
    </reaction>
    <physiologicalReaction direction="left-to-right" evidence="16">
        <dbReference type="Rhea" id="RHEA:54941"/>
    </physiologicalReaction>
</comment>
<dbReference type="Proteomes" id="UP000244911">
    <property type="component" value="Unassembled WGS sequence"/>
</dbReference>
<gene>
    <name evidence="20" type="primary">fabB</name>
    <name evidence="20" type="ORF">ALP8811_00223</name>
</gene>
<evidence type="ECO:0000256" key="5">
    <source>
        <dbReference type="ARBA" id="ARBA00013191"/>
    </source>
</evidence>
<proteinExistence type="inferred from homology"/>
<dbReference type="CDD" id="cd00834">
    <property type="entry name" value="KAS_I_II"/>
    <property type="match status" value="1"/>
</dbReference>
<dbReference type="NCBIfam" id="NF005935">
    <property type="entry name" value="PRK07967.1"/>
    <property type="match status" value="1"/>
</dbReference>
<comment type="catalytic activity">
    <reaction evidence="17">
        <text>a fatty acyl-[ACP] + malonyl-[ACP] + H(+) = a 3-oxoacyl-[ACP] + holo-[ACP] + CO2</text>
        <dbReference type="Rhea" id="RHEA:22836"/>
        <dbReference type="Rhea" id="RHEA-COMP:9623"/>
        <dbReference type="Rhea" id="RHEA-COMP:9685"/>
        <dbReference type="Rhea" id="RHEA-COMP:9916"/>
        <dbReference type="Rhea" id="RHEA-COMP:14125"/>
        <dbReference type="ChEBI" id="CHEBI:15378"/>
        <dbReference type="ChEBI" id="CHEBI:16526"/>
        <dbReference type="ChEBI" id="CHEBI:64479"/>
        <dbReference type="ChEBI" id="CHEBI:78449"/>
        <dbReference type="ChEBI" id="CHEBI:78776"/>
        <dbReference type="ChEBI" id="CHEBI:138651"/>
        <dbReference type="EC" id="2.3.1.41"/>
    </reaction>
    <physiologicalReaction direction="left-to-right" evidence="17">
        <dbReference type="Rhea" id="RHEA:22837"/>
    </physiologicalReaction>
</comment>
<evidence type="ECO:0000256" key="12">
    <source>
        <dbReference type="ARBA" id="ARBA00023315"/>
    </source>
</evidence>
<dbReference type="InterPro" id="IPR020841">
    <property type="entry name" value="PKS_Beta-ketoAc_synthase_dom"/>
</dbReference>
<evidence type="ECO:0000259" key="19">
    <source>
        <dbReference type="PROSITE" id="PS52004"/>
    </source>
</evidence>
<keyword evidence="21" id="KW-1185">Reference proteome</keyword>
<dbReference type="Pfam" id="PF00109">
    <property type="entry name" value="ketoacyl-synt"/>
    <property type="match status" value="1"/>
</dbReference>
<evidence type="ECO:0000313" key="20">
    <source>
        <dbReference type="EMBL" id="SPF75237.1"/>
    </source>
</evidence>
<dbReference type="Gene3D" id="3.40.47.10">
    <property type="match status" value="2"/>
</dbReference>
<evidence type="ECO:0000256" key="17">
    <source>
        <dbReference type="ARBA" id="ARBA00048506"/>
    </source>
</evidence>
<dbReference type="InterPro" id="IPR014031">
    <property type="entry name" value="Ketoacyl_synth_C"/>
</dbReference>
<dbReference type="SMART" id="SM00825">
    <property type="entry name" value="PKS_KS"/>
    <property type="match status" value="1"/>
</dbReference>
<name>A0A2R8AH91_9RHOB</name>
<sequence length="409" mass="42331">MRRVVVTGLGIVSAIGNNKGEVLASLKAGKSGISANQDMVDHGFRSQVAGMPDIDIAAHVDKRTLRFMGPGAAYAHIAMSQAIEDAGLGEDDVVNPRTGLVAGSGGPSTSAMFAAHQTALKSGATKRIGPFAVPKCMGSTISANLATAFKIKGINYSITSACSTSLHCIGNAAEQIMMGKQDVMFAGGGEELDWTLSCLFDAMGAMSSKYNDTPEKASRAFDADRDGFVIGGGGAILVLEDLEHAKARGAKIYAEVTGYGATSDGHDMVAPSGEGGERAMRLAMDMLPEGRKVGYINAHGTSTPVGDVGEVEAVRRVFGEGTTPPISSTKSMTGHSQGATGAQEAVYCLLMLENDFIVPSINVENLDPAINEGEIATTLVENAGLDSVMTNSFGFGGTNGSMILSKYND</sequence>
<accession>A0A2R8AH91</accession>
<comment type="similarity">
    <text evidence="3 18">Belongs to the thiolase-like superfamily. Beta-ketoacyl-ACP synthases family.</text>
</comment>
<evidence type="ECO:0000256" key="4">
    <source>
        <dbReference type="ARBA" id="ARBA00011738"/>
    </source>
</evidence>
<comment type="subunit">
    <text evidence="4">Homodimer.</text>
</comment>
<dbReference type="SUPFAM" id="SSF53901">
    <property type="entry name" value="Thiolase-like"/>
    <property type="match status" value="2"/>
</dbReference>
<evidence type="ECO:0000256" key="2">
    <source>
        <dbReference type="ARBA" id="ARBA00005194"/>
    </source>
</evidence>
<dbReference type="OrthoDB" id="9808669at2"/>
<organism evidence="20 21">
    <name type="scientific">Aliiroseovarius pelagivivens</name>
    <dbReference type="NCBI Taxonomy" id="1639690"/>
    <lineage>
        <taxon>Bacteria</taxon>
        <taxon>Pseudomonadati</taxon>
        <taxon>Pseudomonadota</taxon>
        <taxon>Alphaproteobacteria</taxon>
        <taxon>Rhodobacterales</taxon>
        <taxon>Paracoccaceae</taxon>
        <taxon>Aliiroseovarius</taxon>
    </lineage>
</organism>
<keyword evidence="12 20" id="KW-0012">Acyltransferase</keyword>
<dbReference type="GO" id="GO:0005829">
    <property type="term" value="C:cytosol"/>
    <property type="evidence" value="ECO:0007669"/>
    <property type="project" value="TreeGrafter"/>
</dbReference>
<keyword evidence="11" id="KW-0275">Fatty acid biosynthesis</keyword>
<dbReference type="Pfam" id="PF02801">
    <property type="entry name" value="Ketoacyl-synt_C"/>
    <property type="match status" value="1"/>
</dbReference>
<dbReference type="FunFam" id="3.40.47.10:FF:000006">
    <property type="entry name" value="3-oxoacyl-[acyl-carrier-protein] synthase I"/>
    <property type="match status" value="1"/>
</dbReference>
<evidence type="ECO:0000256" key="10">
    <source>
        <dbReference type="ARBA" id="ARBA00023098"/>
    </source>
</evidence>
<evidence type="ECO:0000256" key="13">
    <source>
        <dbReference type="ARBA" id="ARBA00039450"/>
    </source>
</evidence>
<reference evidence="21" key="1">
    <citation type="submission" date="2018-03" db="EMBL/GenBank/DDBJ databases">
        <authorList>
            <person name="Rodrigo-Torres L."/>
            <person name="Arahal R. D."/>
            <person name="Lucena T."/>
        </authorList>
    </citation>
    <scope>NUCLEOTIDE SEQUENCE [LARGE SCALE GENOMIC DNA]</scope>
    <source>
        <strain evidence="21">CECT 8811</strain>
    </source>
</reference>
<dbReference type="GO" id="GO:0006633">
    <property type="term" value="P:fatty acid biosynthetic process"/>
    <property type="evidence" value="ECO:0007669"/>
    <property type="project" value="UniProtKB-KW"/>
</dbReference>
<feature type="domain" description="Ketosynthase family 3 (KS3)" evidence="19">
    <location>
        <begin position="1"/>
        <end position="406"/>
    </location>
</feature>
<dbReference type="PROSITE" id="PS00606">
    <property type="entry name" value="KS3_1"/>
    <property type="match status" value="1"/>
</dbReference>
<keyword evidence="6" id="KW-0963">Cytoplasm</keyword>
<protein>
    <recommendedName>
        <fullName evidence="13">3-oxoacyl-[acyl-carrier-protein] synthase 1</fullName>
        <ecNumber evidence="5">2.3.1.41</ecNumber>
    </recommendedName>
    <alternativeName>
        <fullName evidence="14">3-oxoacyl-[acyl-carrier-protein] synthase I</fullName>
    </alternativeName>
    <alternativeName>
        <fullName evidence="15">Beta-ketoacyl-ACP synthase I</fullName>
    </alternativeName>
</protein>
<dbReference type="EMBL" id="OMOI01000001">
    <property type="protein sequence ID" value="SPF75237.1"/>
    <property type="molecule type" value="Genomic_DNA"/>
</dbReference>
<dbReference type="PANTHER" id="PTHR11712:SF306">
    <property type="entry name" value="3-OXOACYL-[ACYL-CARRIER-PROTEIN] SYNTHASE 1"/>
    <property type="match status" value="1"/>
</dbReference>
<dbReference type="InterPro" id="IPR018201">
    <property type="entry name" value="Ketoacyl_synth_AS"/>
</dbReference>
<dbReference type="InterPro" id="IPR016039">
    <property type="entry name" value="Thiolase-like"/>
</dbReference>
<keyword evidence="10" id="KW-0443">Lipid metabolism</keyword>
<evidence type="ECO:0000256" key="6">
    <source>
        <dbReference type="ARBA" id="ARBA00022490"/>
    </source>
</evidence>
<evidence type="ECO:0000256" key="14">
    <source>
        <dbReference type="ARBA" id="ARBA00041620"/>
    </source>
</evidence>
<dbReference type="RefSeq" id="WP_108855354.1">
    <property type="nucleotide sequence ID" value="NZ_OMOI01000001.1"/>
</dbReference>
<dbReference type="AlphaFoldDB" id="A0A2R8AH91"/>
<evidence type="ECO:0000256" key="7">
    <source>
        <dbReference type="ARBA" id="ARBA00022516"/>
    </source>
</evidence>
<evidence type="ECO:0000256" key="18">
    <source>
        <dbReference type="RuleBase" id="RU003694"/>
    </source>
</evidence>
<dbReference type="InterPro" id="IPR014030">
    <property type="entry name" value="Ketoacyl_synth_N"/>
</dbReference>
<evidence type="ECO:0000256" key="16">
    <source>
        <dbReference type="ARBA" id="ARBA00048121"/>
    </source>
</evidence>
<evidence type="ECO:0000313" key="21">
    <source>
        <dbReference type="Proteomes" id="UP000244911"/>
    </source>
</evidence>
<comment type="pathway">
    <text evidence="2">Lipid metabolism; fatty acid biosynthesis.</text>
</comment>
<evidence type="ECO:0000256" key="8">
    <source>
        <dbReference type="ARBA" id="ARBA00022679"/>
    </source>
</evidence>
<dbReference type="PROSITE" id="PS52004">
    <property type="entry name" value="KS3_2"/>
    <property type="match status" value="1"/>
</dbReference>
<dbReference type="InterPro" id="IPR000794">
    <property type="entry name" value="Beta-ketoacyl_synthase"/>
</dbReference>
<keyword evidence="9" id="KW-0276">Fatty acid metabolism</keyword>
<dbReference type="GO" id="GO:0004315">
    <property type="term" value="F:3-oxoacyl-[acyl-carrier-protein] synthase activity"/>
    <property type="evidence" value="ECO:0007669"/>
    <property type="project" value="UniProtKB-EC"/>
</dbReference>
<evidence type="ECO:0000256" key="1">
    <source>
        <dbReference type="ARBA" id="ARBA00004496"/>
    </source>
</evidence>